<evidence type="ECO:0000256" key="3">
    <source>
        <dbReference type="ARBA" id="ARBA00022475"/>
    </source>
</evidence>
<evidence type="ECO:0000256" key="7">
    <source>
        <dbReference type="SAM" id="Phobius"/>
    </source>
</evidence>
<keyword evidence="6 7" id="KW-0472">Membrane</keyword>
<feature type="transmembrane region" description="Helical" evidence="7">
    <location>
        <begin position="373"/>
        <end position="399"/>
    </location>
</feature>
<dbReference type="EMBL" id="PCSH01000069">
    <property type="protein sequence ID" value="PIP41328.1"/>
    <property type="molecule type" value="Genomic_DNA"/>
</dbReference>
<dbReference type="GO" id="GO:0098797">
    <property type="term" value="C:plasma membrane protein complex"/>
    <property type="evidence" value="ECO:0007669"/>
    <property type="project" value="TreeGrafter"/>
</dbReference>
<name>A0A2H0A9Y3_9BACT</name>
<dbReference type="PANTHER" id="PTHR30489:SF0">
    <property type="entry name" value="LIPOPROTEIN-RELEASING SYSTEM TRANSMEMBRANE PROTEIN LOLE"/>
    <property type="match status" value="1"/>
</dbReference>
<dbReference type="Pfam" id="PF12704">
    <property type="entry name" value="MacB_PCD"/>
    <property type="match status" value="1"/>
</dbReference>
<dbReference type="InterPro" id="IPR025857">
    <property type="entry name" value="MacB_PCD"/>
</dbReference>
<feature type="domain" description="MacB-like periplasmic core" evidence="9">
    <location>
        <begin position="27"/>
        <end position="246"/>
    </location>
</feature>
<accession>A0A2H0A9Y3</accession>
<dbReference type="Pfam" id="PF02687">
    <property type="entry name" value="FtsX"/>
    <property type="match status" value="1"/>
</dbReference>
<evidence type="ECO:0000256" key="2">
    <source>
        <dbReference type="ARBA" id="ARBA00005236"/>
    </source>
</evidence>
<evidence type="ECO:0000256" key="4">
    <source>
        <dbReference type="ARBA" id="ARBA00022692"/>
    </source>
</evidence>
<dbReference type="InterPro" id="IPR051447">
    <property type="entry name" value="Lipoprotein-release_system"/>
</dbReference>
<keyword evidence="3" id="KW-1003">Cell membrane</keyword>
<evidence type="ECO:0000313" key="10">
    <source>
        <dbReference type="EMBL" id="PIP41328.1"/>
    </source>
</evidence>
<keyword evidence="4 7" id="KW-0812">Transmembrane</keyword>
<feature type="transmembrane region" description="Helical" evidence="7">
    <location>
        <begin position="28"/>
        <end position="53"/>
    </location>
</feature>
<evidence type="ECO:0000259" key="8">
    <source>
        <dbReference type="Pfam" id="PF02687"/>
    </source>
</evidence>
<comment type="subcellular location">
    <subcellularLocation>
        <location evidence="1">Cell membrane</location>
        <topology evidence="1">Multi-pass membrane protein</topology>
    </subcellularLocation>
</comment>
<dbReference type="AlphaFoldDB" id="A0A2H0A9Y3"/>
<comment type="caution">
    <text evidence="10">The sequence shown here is derived from an EMBL/GenBank/DDBJ whole genome shotgun (WGS) entry which is preliminary data.</text>
</comment>
<keyword evidence="5 7" id="KW-1133">Transmembrane helix</keyword>
<organism evidence="10 11">
    <name type="scientific">Candidatus Desantisbacteria bacterium CG23_combo_of_CG06-09_8_20_14_all_40_23</name>
    <dbReference type="NCBI Taxonomy" id="1974550"/>
    <lineage>
        <taxon>Bacteria</taxon>
        <taxon>Candidatus Desantisiibacteriota</taxon>
    </lineage>
</organism>
<feature type="transmembrane region" description="Helical" evidence="7">
    <location>
        <begin position="326"/>
        <end position="353"/>
    </location>
</feature>
<proteinExistence type="inferred from homology"/>
<dbReference type="GO" id="GO:0044874">
    <property type="term" value="P:lipoprotein localization to outer membrane"/>
    <property type="evidence" value="ECO:0007669"/>
    <property type="project" value="TreeGrafter"/>
</dbReference>
<sequence>MVEYRGIMVDKFFILALRNIFRNKRRTLITFLAIISGMVGLIVFGGFVEYSFWGLRESTINSQLGHIQVYKKGYSKEGVANPSKYLIDDFKKLEELFCKIPYVELVTARLSFSGLISTGEKTLTCRGDGVIPEREAQLASLETIVAGEGLFEEKKEEGVIGIELQKALGVKIGDYSTILTTTPEGMINARDIKLIGVSQSGSKEYDSVFVKLPLQIVQQLFSTDNVEKIVILLDKTEHTEEVAMRLNLLFKEKCLDLELKIWSELAPFYNSVVRLYNGIFGVVKAIIAIIVLFSIANTMTMSVFERTREIGTLRAIGTKKTGILRLFLYEGFLIGVFGATLGIIAGILVATTINLCGGIYIPPPPAMTVGYNALILIVPGVLLYSFISTVIISTISAFYPAFRATRLNIVESLGHT</sequence>
<protein>
    <submittedName>
        <fullName evidence="10">ABC transporter permease</fullName>
    </submittedName>
</protein>
<dbReference type="PANTHER" id="PTHR30489">
    <property type="entry name" value="LIPOPROTEIN-RELEASING SYSTEM TRANSMEMBRANE PROTEIN LOLE"/>
    <property type="match status" value="1"/>
</dbReference>
<feature type="transmembrane region" description="Helical" evidence="7">
    <location>
        <begin position="275"/>
        <end position="296"/>
    </location>
</feature>
<comment type="similarity">
    <text evidence="2">Belongs to the ABC-4 integral membrane protein family. LolC/E subfamily.</text>
</comment>
<evidence type="ECO:0000256" key="5">
    <source>
        <dbReference type="ARBA" id="ARBA00022989"/>
    </source>
</evidence>
<evidence type="ECO:0000256" key="6">
    <source>
        <dbReference type="ARBA" id="ARBA00023136"/>
    </source>
</evidence>
<reference evidence="10 11" key="1">
    <citation type="submission" date="2017-09" db="EMBL/GenBank/DDBJ databases">
        <title>Depth-based differentiation of microbial function through sediment-hosted aquifers and enrichment of novel symbionts in the deep terrestrial subsurface.</title>
        <authorList>
            <person name="Probst A.J."/>
            <person name="Ladd B."/>
            <person name="Jarett J.K."/>
            <person name="Geller-Mcgrath D.E."/>
            <person name="Sieber C.M."/>
            <person name="Emerson J.B."/>
            <person name="Anantharaman K."/>
            <person name="Thomas B.C."/>
            <person name="Malmstrom R."/>
            <person name="Stieglmeier M."/>
            <person name="Klingl A."/>
            <person name="Woyke T."/>
            <person name="Ryan C.M."/>
            <person name="Banfield J.F."/>
        </authorList>
    </citation>
    <scope>NUCLEOTIDE SEQUENCE [LARGE SCALE GENOMIC DNA]</scope>
    <source>
        <strain evidence="10">CG23_combo_of_CG06-09_8_20_14_all_40_23</strain>
    </source>
</reference>
<evidence type="ECO:0000313" key="11">
    <source>
        <dbReference type="Proteomes" id="UP000231067"/>
    </source>
</evidence>
<dbReference type="InterPro" id="IPR003838">
    <property type="entry name" value="ABC3_permease_C"/>
</dbReference>
<evidence type="ECO:0000256" key="1">
    <source>
        <dbReference type="ARBA" id="ARBA00004651"/>
    </source>
</evidence>
<evidence type="ECO:0000259" key="9">
    <source>
        <dbReference type="Pfam" id="PF12704"/>
    </source>
</evidence>
<dbReference type="Proteomes" id="UP000231067">
    <property type="component" value="Unassembled WGS sequence"/>
</dbReference>
<gene>
    <name evidence="10" type="ORF">COX18_03715</name>
</gene>
<feature type="domain" description="ABC3 transporter permease C-terminal" evidence="8">
    <location>
        <begin position="285"/>
        <end position="409"/>
    </location>
</feature>